<evidence type="ECO:0000256" key="6">
    <source>
        <dbReference type="ARBA" id="ARBA00023163"/>
    </source>
</evidence>
<feature type="region of interest" description="Disordered" evidence="9">
    <location>
        <begin position="556"/>
        <end position="595"/>
    </location>
</feature>
<comment type="similarity">
    <text evidence="2 8">Belongs to the Mediator complex subunit 13 family.</text>
</comment>
<feature type="compositionally biased region" description="Low complexity" evidence="9">
    <location>
        <begin position="664"/>
        <end position="680"/>
    </location>
</feature>
<evidence type="ECO:0000256" key="1">
    <source>
        <dbReference type="ARBA" id="ARBA00004123"/>
    </source>
</evidence>
<feature type="region of interest" description="Disordered" evidence="9">
    <location>
        <begin position="1611"/>
        <end position="1645"/>
    </location>
</feature>
<comment type="subcellular location">
    <subcellularLocation>
        <location evidence="1 8">Nucleus</location>
    </subcellularLocation>
</comment>
<feature type="compositionally biased region" description="Low complexity" evidence="9">
    <location>
        <begin position="1818"/>
        <end position="1829"/>
    </location>
</feature>
<evidence type="ECO:0000256" key="4">
    <source>
        <dbReference type="ARBA" id="ARBA00023015"/>
    </source>
</evidence>
<evidence type="ECO:0000313" key="11">
    <source>
        <dbReference type="EMBL" id="KAL2919384.1"/>
    </source>
</evidence>
<accession>A0ABR4NIW5</accession>
<feature type="compositionally biased region" description="Low complexity" evidence="9">
    <location>
        <begin position="379"/>
        <end position="405"/>
    </location>
</feature>
<comment type="subunit">
    <text evidence="8">Component of the SRB8-11 complex, which itself associates with the Mediator complex.</text>
</comment>
<sequence>MSPAALVADTPLALERCELWLFSWAPPDSPQLPSFLQDLAPAVLEARSGQFTAASVHETAGGPPADFGAEYALFLEALQNLFERRLAPQGFSRLGDLFVSDAEPCGWPTRGSQAVRMFAYYMFDKIVVQPIQTILKLQRLTHAWIQQHASVTSEIVAFVAPHGLCAAIVPASCQPDRFLHTVSSTPDAVRVALAANPSDFILLPMHLVYVPCELPAAMLSRLPPGASPASAATAPAVASPGALVPSGAVSPSPSPMQRLPTSPEAAVSVPTAAAPVSSMEAIFSRARYMDHALHHLDEFESLYESLDNVDAEEAARMAQMVSDSAGSSSASSAMAPTLSTRNRDTDFAVVSQMHPDHSLSDVHSRMLPLRHQQQDEQQQHQQQQQQQQQEQQLPQQPQQQQQQPQQRHDHQQPGRPHAESGQLQLDLLSTARIPIPERSPAPRPEMDMDLDLSLNNLGDLGNLGNLGGLGDLGDLTLGAGVTDEDFDFFEKKTSPRTAARQARTAPAPTAATPAPTSMTPAALEAIGSAMQSSVSSSLSSISSSSIGPAAGAAHALGTYPHADPPTVAPSPAAPTPAAPTPAAPTPGASNAQPFSPAYGSHVVAFTPKHDPNSPMFAASPGRMHGGPVFAGAGPGSIADNTSPSESPGVSFGSPPFGHPDSGISTHPSPSAAHASAYLVHGHGHVHGGHASPARFGGPSGASPVGAALASNISTPSALAHGNAPSAGTLEAPADAYSAQLWTHLQTSQQHPLTAGAFGDRAMIDALHHPLGEPFEVRASVVQALVSDEADIDGPMALGQIMSPEWLPFRISLDVVFPGSAGVSAPHSPLSTASSPGPPPSPQNVPDQPARLRHRERYGSFGARWNYLPSASTRVSKRSGSTMAMTSAVSHLVRSTLQANTHVFFAGSSLSAESLVSIAMRRGGAAPKAATRTPIPLQDHPSVDRSVQLRFVDTVTVCAAPLAADPALYDFEPAWLFLSSTDSTVPFATLDQTLMDAIGANDDGVARTSDAASLAGPAHRRAAVAAATAAAVTTLTSAGSLLASSALPLLSSRHALAALWPPGAHAGAAVAPVAAAPPGGPGSGTPLAMRAWDLLPSSAPTRRSLSRVFGVLHDIFGDADATIKHADGLVFAQHDRMPSSDSCASSVSNTSLASAAGYLSRGTDLWRGRGVRGPITLFDYYDLQDADQGYTRIGGLQLRKRRRDADPPIEVVPPPNIQFRHDGALMSASVLSFRFWSKLRLEPFGGRKRLGWLAMFAVPIDVGDAIAAGSFSTPGAGTDPMSERARLLSAAVARWMSEFQNEWAANRLGECVPFALRQASTVTVHIPAELAESHESDGAAVRGVISLFVQAFDDTLCTLVTQFLSRAQSESMVFGDEADFVPPSQPNTPSHLTAAQQLMMHHHHHHQQQQQQQRRSSTKPCTHLGLFVFVPPNLFAHGRFGRNPLSGAPFRAHTRGKAAASSAQSAHPTQQCAQVAQSYSPTNPPLRQWTAIRNRLIDIISKRTGFRSDTVRARIAFKAVPFGYLDAVMPPVASARDCHQVYNQCHWVLHSPLASEVVATHVARVSEPARSPAFVIPAPSAILDDPQDSKQVFLDAGGESVELVEKADLERRVAEAGSEGGAGAGAGNATNGATAGSGLGAGQHHTAWQPASERLLTEPDRVLYLFYGAVSVHECKDGDDPSEMRHAVAAAASNASSALGSGSRPQSQQPQQPQAEAHWHGCRRNVMVRWTDHRGEYYGGFRLSAPESRPRASLLAHVLATVHERLGHSGFRFRIVVCKHGELGRAETLDWIEAATQAFGTREPGSAAGGNMREQTPQSSGSGEAASAAGTWPGSELRGRRDPRTILSVSIACLSALGALQCMRPTGADFGPGVRAADDTWGEDAVPDAVFGLANHRVPLVHGRQGEMRAFLPLASGWLMRGTQSTRLSLMWYQTAAELRPGMVAPRASLRAGWDAADAAGSASAEGLSVQRGHATLVRDVLKHLHALDALFGVCDPWPSD</sequence>
<feature type="region of interest" description="Disordered" evidence="9">
    <location>
        <begin position="492"/>
        <end position="517"/>
    </location>
</feature>
<comment type="function">
    <text evidence="8">Component of the SRB8-11 complex. The SRB8-11 complex is a regulatory module of the Mediator complex which is itself involved in regulation of basal and activated RNA polymerase II-dependent transcription. The SRB8-11 complex may be involved in the transcriptional repression of a subset of genes regulated by Mediator. It may inhibit the association of the Mediator complex with RNA polymerase II to form the holoenzyme complex.</text>
</comment>
<evidence type="ECO:0000256" key="8">
    <source>
        <dbReference type="RuleBase" id="RU364134"/>
    </source>
</evidence>
<keyword evidence="5 8" id="KW-0010">Activator</keyword>
<keyword evidence="7 8" id="KW-0539">Nucleus</keyword>
<feature type="compositionally biased region" description="Low complexity" evidence="9">
    <location>
        <begin position="495"/>
        <end position="517"/>
    </location>
</feature>
<feature type="compositionally biased region" description="Pro residues" evidence="9">
    <location>
        <begin position="562"/>
        <end position="584"/>
    </location>
</feature>
<dbReference type="PANTHER" id="PTHR24216:SF65">
    <property type="entry name" value="PAXILLIN-LIKE PROTEIN 1"/>
    <property type="match status" value="1"/>
</dbReference>
<feature type="region of interest" description="Disordered" evidence="9">
    <location>
        <begin position="318"/>
        <end position="339"/>
    </location>
</feature>
<name>A0ABR4NIW5_9FUNG</name>
<comment type="caution">
    <text evidence="11">The sequence shown here is derived from an EMBL/GenBank/DDBJ whole genome shotgun (WGS) entry which is preliminary data.</text>
</comment>
<keyword evidence="12" id="KW-1185">Reference proteome</keyword>
<evidence type="ECO:0000256" key="5">
    <source>
        <dbReference type="ARBA" id="ARBA00023159"/>
    </source>
</evidence>
<evidence type="ECO:0000313" key="12">
    <source>
        <dbReference type="Proteomes" id="UP001527925"/>
    </source>
</evidence>
<proteinExistence type="inferred from homology"/>
<feature type="region of interest" description="Disordered" evidence="9">
    <location>
        <begin position="628"/>
        <end position="707"/>
    </location>
</feature>
<feature type="compositionally biased region" description="Polar residues" evidence="9">
    <location>
        <begin position="638"/>
        <end position="647"/>
    </location>
</feature>
<dbReference type="EMBL" id="JADGIZ020000003">
    <property type="protein sequence ID" value="KAL2919384.1"/>
    <property type="molecule type" value="Genomic_DNA"/>
</dbReference>
<feature type="region of interest" description="Disordered" evidence="9">
    <location>
        <begin position="823"/>
        <end position="849"/>
    </location>
</feature>
<feature type="compositionally biased region" description="Low complexity" evidence="9">
    <location>
        <begin position="322"/>
        <end position="335"/>
    </location>
</feature>
<evidence type="ECO:0000256" key="2">
    <source>
        <dbReference type="ARBA" id="ARBA00009354"/>
    </source>
</evidence>
<feature type="region of interest" description="Disordered" evidence="9">
    <location>
        <begin position="1800"/>
        <end position="1838"/>
    </location>
</feature>
<feature type="compositionally biased region" description="Low complexity" evidence="9">
    <location>
        <begin position="1686"/>
        <end position="1713"/>
    </location>
</feature>
<dbReference type="Pfam" id="PF06333">
    <property type="entry name" value="Med13_C"/>
    <property type="match status" value="1"/>
</dbReference>
<feature type="domain" description="Mediator complex subunit Med13 C-terminal" evidence="10">
    <location>
        <begin position="1721"/>
        <end position="1863"/>
    </location>
</feature>
<feature type="region of interest" description="Disordered" evidence="9">
    <location>
        <begin position="1677"/>
        <end position="1717"/>
    </location>
</feature>
<feature type="region of interest" description="Disordered" evidence="9">
    <location>
        <begin position="370"/>
        <end position="421"/>
    </location>
</feature>
<reference evidence="11 12" key="1">
    <citation type="submission" date="2023-09" db="EMBL/GenBank/DDBJ databases">
        <title>Pangenome analysis of Batrachochytrium dendrobatidis and related Chytrids.</title>
        <authorList>
            <person name="Yacoub M.N."/>
            <person name="Stajich J.E."/>
            <person name="James T.Y."/>
        </authorList>
    </citation>
    <scope>NUCLEOTIDE SEQUENCE [LARGE SCALE GENOMIC DNA]</scope>
    <source>
        <strain evidence="11 12">JEL0888</strain>
    </source>
</reference>
<keyword evidence="4 8" id="KW-0805">Transcription regulation</keyword>
<dbReference type="PANTHER" id="PTHR24216">
    <property type="entry name" value="PAXILLIN-RELATED"/>
    <property type="match status" value="1"/>
</dbReference>
<protein>
    <recommendedName>
        <fullName evidence="8">Mediator of RNA polymerase II transcription subunit 13</fullName>
    </recommendedName>
    <alternativeName>
        <fullName evidence="8">Mediator complex subunit 13</fullName>
    </alternativeName>
</protein>
<organism evidence="11 12">
    <name type="scientific">Polyrhizophydium stewartii</name>
    <dbReference type="NCBI Taxonomy" id="2732419"/>
    <lineage>
        <taxon>Eukaryota</taxon>
        <taxon>Fungi</taxon>
        <taxon>Fungi incertae sedis</taxon>
        <taxon>Chytridiomycota</taxon>
        <taxon>Chytridiomycota incertae sedis</taxon>
        <taxon>Chytridiomycetes</taxon>
        <taxon>Rhizophydiales</taxon>
        <taxon>Rhizophydiales incertae sedis</taxon>
        <taxon>Polyrhizophydium</taxon>
    </lineage>
</organism>
<dbReference type="SUPFAM" id="SSF81995">
    <property type="entry name" value="beta-sandwich domain of Sec23/24"/>
    <property type="match status" value="1"/>
</dbReference>
<evidence type="ECO:0000256" key="3">
    <source>
        <dbReference type="ARBA" id="ARBA00022491"/>
    </source>
</evidence>
<evidence type="ECO:0000256" key="9">
    <source>
        <dbReference type="SAM" id="MobiDB-lite"/>
    </source>
</evidence>
<dbReference type="InterPro" id="IPR009401">
    <property type="entry name" value="Med13_C"/>
</dbReference>
<keyword evidence="3 8" id="KW-0678">Repressor</keyword>
<evidence type="ECO:0000259" key="10">
    <source>
        <dbReference type="Pfam" id="PF06333"/>
    </source>
</evidence>
<gene>
    <name evidence="11" type="primary">SSN2</name>
    <name evidence="11" type="ORF">HK105_201028</name>
</gene>
<dbReference type="Proteomes" id="UP001527925">
    <property type="component" value="Unassembled WGS sequence"/>
</dbReference>
<keyword evidence="6 8" id="KW-0804">Transcription</keyword>
<feature type="compositionally biased region" description="Basic and acidic residues" evidence="9">
    <location>
        <begin position="406"/>
        <end position="418"/>
    </location>
</feature>
<evidence type="ECO:0000256" key="7">
    <source>
        <dbReference type="ARBA" id="ARBA00023242"/>
    </source>
</evidence>